<dbReference type="GO" id="GO:0045892">
    <property type="term" value="P:negative regulation of DNA-templated transcription"/>
    <property type="evidence" value="ECO:0007669"/>
    <property type="project" value="InterPro"/>
</dbReference>
<evidence type="ECO:0000313" key="9">
    <source>
        <dbReference type="Proteomes" id="UP000193146"/>
    </source>
</evidence>
<evidence type="ECO:0000256" key="1">
    <source>
        <dbReference type="ARBA" id="ARBA00022491"/>
    </source>
</evidence>
<dbReference type="GO" id="GO:0003677">
    <property type="term" value="F:DNA binding"/>
    <property type="evidence" value="ECO:0007669"/>
    <property type="project" value="UniProtKB-UniRule"/>
</dbReference>
<keyword evidence="9" id="KW-1185">Reference proteome</keyword>
<dbReference type="EMBL" id="NBYX01000008">
    <property type="protein sequence ID" value="ORT84967.1"/>
    <property type="molecule type" value="Genomic_DNA"/>
</dbReference>
<dbReference type="PROSITE" id="PS50977">
    <property type="entry name" value="HTH_TETR_2"/>
    <property type="match status" value="1"/>
</dbReference>
<evidence type="ECO:0000313" key="8">
    <source>
        <dbReference type="EMBL" id="ORT84967.1"/>
    </source>
</evidence>
<dbReference type="InterPro" id="IPR023772">
    <property type="entry name" value="DNA-bd_HTH_TetR-type_CS"/>
</dbReference>
<proteinExistence type="predicted"/>
<reference evidence="8 9" key="1">
    <citation type="submission" date="2017-04" db="EMBL/GenBank/DDBJ databases">
        <title>Burkholderia puraquae sp. nov., a novel Burkholderia cepacia complex species from hospital setting samples.</title>
        <authorList>
            <person name="Martina P."/>
            <person name="Leguizamon M."/>
            <person name="Prieto C."/>
            <person name="Sousa S."/>
            <person name="Montanaro P."/>
            <person name="Draghi W."/>
            <person name="Staembler M."/>
            <person name="Bettiol M."/>
            <person name="Figoli C."/>
            <person name="Palau J."/>
            <person name="Alvarez F."/>
            <person name="Benetti S."/>
            <person name="Anchat E."/>
            <person name="Vescina C."/>
            <person name="Ferreras J."/>
            <person name="Lasch P."/>
            <person name="Lagares A."/>
            <person name="Zorreguieta A."/>
            <person name="Yantorno O."/>
            <person name="Bosch A."/>
        </authorList>
    </citation>
    <scope>NUCLEOTIDE SEQUENCE [LARGE SCALE GENOMIC DNA]</scope>
    <source>
        <strain evidence="8 9">CAMPA 1040</strain>
    </source>
</reference>
<feature type="domain" description="HTH tetR-type" evidence="6">
    <location>
        <begin position="13"/>
        <end position="73"/>
    </location>
</feature>
<name>A0A1X1PFU6_9BURK</name>
<evidence type="ECO:0000259" key="6">
    <source>
        <dbReference type="PROSITE" id="PS50977"/>
    </source>
</evidence>
<evidence type="ECO:0000313" key="10">
    <source>
        <dbReference type="Proteomes" id="UP000494135"/>
    </source>
</evidence>
<dbReference type="PANTHER" id="PTHR30328">
    <property type="entry name" value="TRANSCRIPTIONAL REPRESSOR"/>
    <property type="match status" value="1"/>
</dbReference>
<evidence type="ECO:0000256" key="4">
    <source>
        <dbReference type="ARBA" id="ARBA00023163"/>
    </source>
</evidence>
<dbReference type="InterPro" id="IPR001647">
    <property type="entry name" value="HTH_TetR"/>
</dbReference>
<evidence type="ECO:0000313" key="7">
    <source>
        <dbReference type="EMBL" id="CAB3758525.1"/>
    </source>
</evidence>
<dbReference type="Gene3D" id="1.10.357.10">
    <property type="entry name" value="Tetracycline Repressor, domain 2"/>
    <property type="match status" value="1"/>
</dbReference>
<reference evidence="7 10" key="2">
    <citation type="submission" date="2020-04" db="EMBL/GenBank/DDBJ databases">
        <authorList>
            <person name="De Canck E."/>
        </authorList>
    </citation>
    <scope>NUCLEOTIDE SEQUENCE [LARGE SCALE GENOMIC DNA]</scope>
    <source>
        <strain evidence="7 10">LMG 29660</strain>
    </source>
</reference>
<organism evidence="8 9">
    <name type="scientific">Burkholderia puraquae</name>
    <dbReference type="NCBI Taxonomy" id="1904757"/>
    <lineage>
        <taxon>Bacteria</taxon>
        <taxon>Pseudomonadati</taxon>
        <taxon>Pseudomonadota</taxon>
        <taxon>Betaproteobacteria</taxon>
        <taxon>Burkholderiales</taxon>
        <taxon>Burkholderiaceae</taxon>
        <taxon>Burkholderia</taxon>
        <taxon>Burkholderia cepacia complex</taxon>
    </lineage>
</organism>
<dbReference type="SUPFAM" id="SSF46689">
    <property type="entry name" value="Homeodomain-like"/>
    <property type="match status" value="1"/>
</dbReference>
<dbReference type="Proteomes" id="UP000193146">
    <property type="component" value="Unassembled WGS sequence"/>
</dbReference>
<gene>
    <name evidence="8" type="ORF">B7G54_17455</name>
    <name evidence="7" type="ORF">LMG29660_03467</name>
</gene>
<evidence type="ECO:0000256" key="2">
    <source>
        <dbReference type="ARBA" id="ARBA00023015"/>
    </source>
</evidence>
<dbReference type="PRINTS" id="PR00455">
    <property type="entry name" value="HTHTETR"/>
</dbReference>
<dbReference type="PANTHER" id="PTHR30328:SF54">
    <property type="entry name" value="HTH-TYPE TRANSCRIPTIONAL REPRESSOR SCO4008"/>
    <property type="match status" value="1"/>
</dbReference>
<dbReference type="InterPro" id="IPR009057">
    <property type="entry name" value="Homeodomain-like_sf"/>
</dbReference>
<accession>A0A1X1PFU6</accession>
<dbReference type="SUPFAM" id="SSF48498">
    <property type="entry name" value="Tetracyclin repressor-like, C-terminal domain"/>
    <property type="match status" value="1"/>
</dbReference>
<dbReference type="Proteomes" id="UP000494135">
    <property type="component" value="Unassembled WGS sequence"/>
</dbReference>
<evidence type="ECO:0000256" key="3">
    <source>
        <dbReference type="ARBA" id="ARBA00023125"/>
    </source>
</evidence>
<dbReference type="InterPro" id="IPR036271">
    <property type="entry name" value="Tet_transcr_reg_TetR-rel_C_sf"/>
</dbReference>
<dbReference type="InterPro" id="IPR013573">
    <property type="entry name" value="Tscrpt_reg_YcdC_C"/>
</dbReference>
<dbReference type="EMBL" id="CADIKG010000007">
    <property type="protein sequence ID" value="CAB3758525.1"/>
    <property type="molecule type" value="Genomic_DNA"/>
</dbReference>
<keyword evidence="2" id="KW-0805">Transcription regulation</keyword>
<dbReference type="Pfam" id="PF08362">
    <property type="entry name" value="TetR_C_3"/>
    <property type="match status" value="1"/>
</dbReference>
<protein>
    <submittedName>
        <fullName evidence="8">TetR family transcriptional regulator</fullName>
    </submittedName>
</protein>
<dbReference type="RefSeq" id="WP_085040200.1">
    <property type="nucleotide sequence ID" value="NZ_CADIKG010000007.1"/>
</dbReference>
<dbReference type="OrthoDB" id="9151800at2"/>
<keyword evidence="1" id="KW-0678">Repressor</keyword>
<keyword evidence="4" id="KW-0804">Transcription</keyword>
<dbReference type="AlphaFoldDB" id="A0A1X1PFU6"/>
<dbReference type="InterPro" id="IPR050109">
    <property type="entry name" value="HTH-type_TetR-like_transc_reg"/>
</dbReference>
<dbReference type="Pfam" id="PF00440">
    <property type="entry name" value="TetR_N"/>
    <property type="match status" value="1"/>
</dbReference>
<feature type="DNA-binding region" description="H-T-H motif" evidence="5">
    <location>
        <begin position="36"/>
        <end position="55"/>
    </location>
</feature>
<dbReference type="Gene3D" id="1.10.10.60">
    <property type="entry name" value="Homeodomain-like"/>
    <property type="match status" value="1"/>
</dbReference>
<keyword evidence="3 5" id="KW-0238">DNA-binding</keyword>
<evidence type="ECO:0000256" key="5">
    <source>
        <dbReference type="PROSITE-ProRule" id="PRU00335"/>
    </source>
</evidence>
<sequence length="206" mass="23810">MTIVRQAQQERSEQTRAEILGIALHQFSTSGFDAVSVRDIADQAGVNHAMIRYYFGNKENLWRESVAYLFERFMEKAAPPKPDAGKLSLEAVKAYIRNYVRYCAEYPEHARLMMQEANRDSERLKWMAQKFIRPRHDLTIPLIKRVCAQTKGLEKIDPVLLLYMVTAIAQIPYLLTAEMKYVHGIDALREKAIDAHCDAVLTFIFR</sequence>
<dbReference type="PROSITE" id="PS01081">
    <property type="entry name" value="HTH_TETR_1"/>
    <property type="match status" value="1"/>
</dbReference>